<dbReference type="EMBL" id="CAJOAY010000483">
    <property type="protein sequence ID" value="CAF3675431.1"/>
    <property type="molecule type" value="Genomic_DNA"/>
</dbReference>
<evidence type="ECO:0000256" key="2">
    <source>
        <dbReference type="ARBA" id="ARBA00022448"/>
    </source>
</evidence>
<dbReference type="AlphaFoldDB" id="A0A813TWJ9"/>
<sequence>MVENRFSNVYTRHTNYSYVEEQNEERTQQLDLKVKKLKNIIIEIGNETRRQNEDLKNYDRAMNHASDLVNHTRRRVQLLFKSGSWKIYYYLIIFSLFIFLVIYLIIK</sequence>
<evidence type="ECO:0000259" key="7">
    <source>
        <dbReference type="PROSITE" id="PS50192"/>
    </source>
</evidence>
<proteinExistence type="predicted"/>
<dbReference type="SUPFAM" id="SSF58038">
    <property type="entry name" value="SNARE fusion complex"/>
    <property type="match status" value="1"/>
</dbReference>
<gene>
    <name evidence="9" type="ORF">OKA104_LOCUS10741</name>
    <name evidence="8" type="ORF">VCS650_LOCUS4767</name>
</gene>
<keyword evidence="2" id="KW-0813">Transport</keyword>
<dbReference type="GO" id="GO:0005794">
    <property type="term" value="C:Golgi apparatus"/>
    <property type="evidence" value="ECO:0007669"/>
    <property type="project" value="UniProtKB-ARBA"/>
</dbReference>
<reference evidence="8" key="1">
    <citation type="submission" date="2021-02" db="EMBL/GenBank/DDBJ databases">
        <authorList>
            <person name="Nowell W R."/>
        </authorList>
    </citation>
    <scope>NUCLEOTIDE SEQUENCE</scope>
</reference>
<dbReference type="Proteomes" id="UP000663881">
    <property type="component" value="Unassembled WGS sequence"/>
</dbReference>
<protein>
    <recommendedName>
        <fullName evidence="7">t-SNARE coiled-coil homology domain-containing protein</fullName>
    </recommendedName>
</protein>
<name>A0A813TWJ9_9BILA</name>
<dbReference type="InterPro" id="IPR000727">
    <property type="entry name" value="T_SNARE_dom"/>
</dbReference>
<dbReference type="GO" id="GO:0016020">
    <property type="term" value="C:membrane"/>
    <property type="evidence" value="ECO:0007669"/>
    <property type="project" value="UniProtKB-SubCell"/>
</dbReference>
<evidence type="ECO:0000313" key="8">
    <source>
        <dbReference type="EMBL" id="CAF0815166.1"/>
    </source>
</evidence>
<dbReference type="EMBL" id="CAJNON010000027">
    <property type="protein sequence ID" value="CAF0815166.1"/>
    <property type="molecule type" value="Genomic_DNA"/>
</dbReference>
<evidence type="ECO:0000256" key="5">
    <source>
        <dbReference type="ARBA" id="ARBA00023136"/>
    </source>
</evidence>
<dbReference type="PROSITE" id="PS50192">
    <property type="entry name" value="T_SNARE"/>
    <property type="match status" value="1"/>
</dbReference>
<keyword evidence="5 6" id="KW-0472">Membrane</keyword>
<evidence type="ECO:0000256" key="1">
    <source>
        <dbReference type="ARBA" id="ARBA00004167"/>
    </source>
</evidence>
<evidence type="ECO:0000256" key="4">
    <source>
        <dbReference type="ARBA" id="ARBA00022989"/>
    </source>
</evidence>
<dbReference type="Proteomes" id="UP000663891">
    <property type="component" value="Unassembled WGS sequence"/>
</dbReference>
<dbReference type="OrthoDB" id="261831at2759"/>
<comment type="subcellular location">
    <subcellularLocation>
        <location evidence="1">Membrane</location>
        <topology evidence="1">Single-pass membrane protein</topology>
    </subcellularLocation>
</comment>
<evidence type="ECO:0000313" key="10">
    <source>
        <dbReference type="Proteomes" id="UP000663891"/>
    </source>
</evidence>
<evidence type="ECO:0000313" key="9">
    <source>
        <dbReference type="EMBL" id="CAF3675431.1"/>
    </source>
</evidence>
<accession>A0A813TWJ9</accession>
<evidence type="ECO:0000256" key="3">
    <source>
        <dbReference type="ARBA" id="ARBA00022692"/>
    </source>
</evidence>
<dbReference type="PANTHER" id="PTHR12791">
    <property type="entry name" value="GOLGI SNARE BET1-RELATED"/>
    <property type="match status" value="1"/>
</dbReference>
<dbReference type="Gene3D" id="1.20.5.110">
    <property type="match status" value="1"/>
</dbReference>
<keyword evidence="3 6" id="KW-0812">Transmembrane</keyword>
<evidence type="ECO:0000256" key="6">
    <source>
        <dbReference type="SAM" id="Phobius"/>
    </source>
</evidence>
<feature type="domain" description="T-SNARE coiled-coil homology" evidence="7">
    <location>
        <begin position="17"/>
        <end position="79"/>
    </location>
</feature>
<keyword evidence="4 6" id="KW-1133">Transmembrane helix</keyword>
<comment type="caution">
    <text evidence="8">The sequence shown here is derived from an EMBL/GenBank/DDBJ whole genome shotgun (WGS) entry which is preliminary data.</text>
</comment>
<organism evidence="8 10">
    <name type="scientific">Adineta steineri</name>
    <dbReference type="NCBI Taxonomy" id="433720"/>
    <lineage>
        <taxon>Eukaryota</taxon>
        <taxon>Metazoa</taxon>
        <taxon>Spiralia</taxon>
        <taxon>Gnathifera</taxon>
        <taxon>Rotifera</taxon>
        <taxon>Eurotatoria</taxon>
        <taxon>Bdelloidea</taxon>
        <taxon>Adinetida</taxon>
        <taxon>Adinetidae</taxon>
        <taxon>Adineta</taxon>
    </lineage>
</organism>
<feature type="transmembrane region" description="Helical" evidence="6">
    <location>
        <begin position="87"/>
        <end position="106"/>
    </location>
</feature>